<dbReference type="EMBL" id="KJ595575">
    <property type="protein sequence ID" value="AID18235.1"/>
    <property type="molecule type" value="Genomic_DNA"/>
</dbReference>
<proteinExistence type="predicted"/>
<organism evidence="1 2">
    <name type="scientific">Mycobacterium phage Willis</name>
    <dbReference type="NCBI Taxonomy" id="1486404"/>
    <lineage>
        <taxon>Viruses</taxon>
        <taxon>Duplodnaviria</taxon>
        <taxon>Heunggongvirae</taxon>
        <taxon>Uroviricota</taxon>
        <taxon>Caudoviricetes</taxon>
        <taxon>Ceeclamvirinae</taxon>
        <taxon>Bixzunavirus</taxon>
        <taxon>Bixzunavirus Bxz1</taxon>
    </lineage>
</organism>
<evidence type="ECO:0000313" key="2">
    <source>
        <dbReference type="Proteomes" id="UP000027390"/>
    </source>
</evidence>
<accession>A0A068CD56</accession>
<gene>
    <name evidence="1" type="primary">187</name>
    <name evidence="1" type="ORF">PBI_WILLIS_187</name>
</gene>
<name>A0A068CD56_9CAUD</name>
<reference evidence="1 2" key="1">
    <citation type="submission" date="2014-03" db="EMBL/GenBank/DDBJ databases">
        <authorList>
            <person name="Churilla B.M."/>
            <person name="Abrahim M.R."/>
            <person name="Burke K.A."/>
            <person name="Yu V.J."/>
            <person name="Adkins N.L."/>
            <person name="Cohen K.L."/>
            <person name="Colicchio M.A."/>
            <person name="Fasoranti T.O."/>
            <person name="Genkil J.S."/>
            <person name="Kramer Z.J."/>
            <person name="Prout A.K."/>
            <person name="Schafer C.E."/>
            <person name="Schwarz A.G."/>
            <person name="Tish M."/>
            <person name="Vispute N."/>
            <person name="Wilkes K.E."/>
            <person name="Williams C.R."/>
            <person name="Xiao X."/>
            <person name="Yoder B.A."/>
            <person name="Lapin J.S."/>
            <person name="Ott C.T."/>
            <person name="Walburn T.D."/>
            <person name="Bradley K.W."/>
            <person name="Clarke D.Q."/>
            <person name="Lewis M.F."/>
            <person name="Barker L.P."/>
            <person name="Bailey C."/>
            <person name="Asai D.J."/>
            <person name="Bowman C.A."/>
            <person name="Russell D.A."/>
            <person name="Pope W.H."/>
            <person name="Jacobs-Sera D."/>
            <person name="Hendrix R.W."/>
            <person name="Hatfull G.F."/>
        </authorList>
    </citation>
    <scope>NUCLEOTIDE SEQUENCE [LARGE SCALE GENOMIC DNA]</scope>
</reference>
<dbReference type="Proteomes" id="UP000027390">
    <property type="component" value="Segment"/>
</dbReference>
<sequence>MKSIFPPTADQTIREGREFVIQGAENGGVKCPVCGQRAQVYRRSINSGMARALINQWRAVGQTWTKTRLLWTMTHEAAQLQWWGLIQGRDSREDGGRGGEWRITDLGRDYLLEKATVPKYARVYDGELLGLDSSEGQAGIRDALGKRFDYAKLMAGEG</sequence>
<evidence type="ECO:0000313" key="1">
    <source>
        <dbReference type="EMBL" id="AID18235.1"/>
    </source>
</evidence>
<protein>
    <submittedName>
        <fullName evidence="1">Uncharacterized protein</fullName>
    </submittedName>
</protein>